<dbReference type="Pfam" id="PF01351">
    <property type="entry name" value="RNase_HII"/>
    <property type="match status" value="1"/>
</dbReference>
<dbReference type="InterPro" id="IPR001352">
    <property type="entry name" value="RNase_HII/HIII"/>
</dbReference>
<keyword evidence="8" id="KW-0540">Nuclease</keyword>
<dbReference type="GO" id="GO:0003723">
    <property type="term" value="F:RNA binding"/>
    <property type="evidence" value="ECO:0007669"/>
    <property type="project" value="InterPro"/>
</dbReference>
<accession>X1HSS9</accession>
<dbReference type="PANTHER" id="PTHR10954">
    <property type="entry name" value="RIBONUCLEASE H2 SUBUNIT A"/>
    <property type="match status" value="1"/>
</dbReference>
<evidence type="ECO:0000256" key="8">
    <source>
        <dbReference type="ARBA" id="ARBA00022722"/>
    </source>
</evidence>
<comment type="function">
    <text evidence="4">Endonuclease that specifically degrades the RNA of RNA-DNA hybrids.</text>
</comment>
<dbReference type="GO" id="GO:0005737">
    <property type="term" value="C:cytoplasm"/>
    <property type="evidence" value="ECO:0007669"/>
    <property type="project" value="UniProtKB-SubCell"/>
</dbReference>
<comment type="caution">
    <text evidence="13">The sequence shown here is derived from an EMBL/GenBank/DDBJ whole genome shotgun (WGS) entry which is preliminary data.</text>
</comment>
<reference evidence="13" key="1">
    <citation type="journal article" date="2014" name="Front. Microbiol.">
        <title>High frequency of phylogenetically diverse reductive dehalogenase-homologous genes in deep subseafloor sedimentary metagenomes.</title>
        <authorList>
            <person name="Kawai M."/>
            <person name="Futagami T."/>
            <person name="Toyoda A."/>
            <person name="Takaki Y."/>
            <person name="Nishi S."/>
            <person name="Hori S."/>
            <person name="Arai W."/>
            <person name="Tsubouchi T."/>
            <person name="Morono Y."/>
            <person name="Uchiyama I."/>
            <person name="Ito T."/>
            <person name="Fujiyama A."/>
            <person name="Inagaki F."/>
            <person name="Takami H."/>
        </authorList>
    </citation>
    <scope>NUCLEOTIDE SEQUENCE</scope>
    <source>
        <strain evidence="13">Expedition CK06-06</strain>
    </source>
</reference>
<comment type="cofactor">
    <cofactor evidence="3">
        <name>Mg(2+)</name>
        <dbReference type="ChEBI" id="CHEBI:18420"/>
    </cofactor>
</comment>
<evidence type="ECO:0000256" key="1">
    <source>
        <dbReference type="ARBA" id="ARBA00000077"/>
    </source>
</evidence>
<dbReference type="GO" id="GO:0004523">
    <property type="term" value="F:RNA-DNA hybrid ribonuclease activity"/>
    <property type="evidence" value="ECO:0007669"/>
    <property type="project" value="UniProtKB-EC"/>
</dbReference>
<dbReference type="AlphaFoldDB" id="X1HSS9"/>
<dbReference type="GO" id="GO:0032299">
    <property type="term" value="C:ribonuclease H2 complex"/>
    <property type="evidence" value="ECO:0007669"/>
    <property type="project" value="TreeGrafter"/>
</dbReference>
<evidence type="ECO:0000256" key="10">
    <source>
        <dbReference type="ARBA" id="ARBA00022759"/>
    </source>
</evidence>
<evidence type="ECO:0000256" key="7">
    <source>
        <dbReference type="ARBA" id="ARBA00022490"/>
    </source>
</evidence>
<keyword evidence="10" id="KW-0255">Endonuclease</keyword>
<evidence type="ECO:0000259" key="12">
    <source>
        <dbReference type="PROSITE" id="PS51975"/>
    </source>
</evidence>
<comment type="cofactor">
    <cofactor evidence="2">
        <name>Mn(2+)</name>
        <dbReference type="ChEBI" id="CHEBI:29035"/>
    </cofactor>
</comment>
<dbReference type="PANTHER" id="PTHR10954:SF23">
    <property type="entry name" value="RIBONUCLEASE"/>
    <property type="match status" value="1"/>
</dbReference>
<dbReference type="EMBL" id="BARU01023760">
    <property type="protein sequence ID" value="GAH56899.1"/>
    <property type="molecule type" value="Genomic_DNA"/>
</dbReference>
<evidence type="ECO:0000256" key="3">
    <source>
        <dbReference type="ARBA" id="ARBA00001946"/>
    </source>
</evidence>
<evidence type="ECO:0000256" key="9">
    <source>
        <dbReference type="ARBA" id="ARBA00022723"/>
    </source>
</evidence>
<evidence type="ECO:0000256" key="5">
    <source>
        <dbReference type="ARBA" id="ARBA00004496"/>
    </source>
</evidence>
<evidence type="ECO:0000256" key="4">
    <source>
        <dbReference type="ARBA" id="ARBA00004065"/>
    </source>
</evidence>
<dbReference type="GO" id="GO:0043137">
    <property type="term" value="P:DNA replication, removal of RNA primer"/>
    <property type="evidence" value="ECO:0007669"/>
    <property type="project" value="TreeGrafter"/>
</dbReference>
<keyword evidence="11" id="KW-0378">Hydrolase</keyword>
<dbReference type="GO" id="GO:0046872">
    <property type="term" value="F:metal ion binding"/>
    <property type="evidence" value="ECO:0007669"/>
    <property type="project" value="UniProtKB-KW"/>
</dbReference>
<comment type="catalytic activity">
    <reaction evidence="1">
        <text>Endonucleolytic cleavage to 5'-phosphomonoester.</text>
        <dbReference type="EC" id="3.1.26.4"/>
    </reaction>
</comment>
<sequence>MFELGIDDAGRGPVIGPMVLAGCLIDEKTATKFKKWGVRDSKQLTPKRREFLAQKIKDEVETFEVVLADSDEINKKQDSGINLNMLEAEKVAKIVNKINKSNKKIKVIVDCPSTSIVKWRDLLMTKIKDLSNLKIVCEHKADKNHVSVSAASILAKSAREKEMDKLKEKYGKEMGSGYTSDPKTSKFLTKNINNHKNSGIFRKNWSTWKRAQAKTEQKKLDF</sequence>
<dbReference type="CDD" id="cd07180">
    <property type="entry name" value="RNase_HII_archaea_like"/>
    <property type="match status" value="1"/>
</dbReference>
<dbReference type="SUPFAM" id="SSF53098">
    <property type="entry name" value="Ribonuclease H-like"/>
    <property type="match status" value="1"/>
</dbReference>
<dbReference type="InterPro" id="IPR004649">
    <property type="entry name" value="RNase_H2_suA"/>
</dbReference>
<evidence type="ECO:0000256" key="2">
    <source>
        <dbReference type="ARBA" id="ARBA00001936"/>
    </source>
</evidence>
<dbReference type="InterPro" id="IPR023160">
    <property type="entry name" value="RNase_HII_hlx-loop-hlx_cap_dom"/>
</dbReference>
<gene>
    <name evidence="13" type="ORF">S03H2_38530</name>
</gene>
<dbReference type="Gene3D" id="3.30.420.10">
    <property type="entry name" value="Ribonuclease H-like superfamily/Ribonuclease H"/>
    <property type="match status" value="1"/>
</dbReference>
<dbReference type="GO" id="GO:0006298">
    <property type="term" value="P:mismatch repair"/>
    <property type="evidence" value="ECO:0007669"/>
    <property type="project" value="TreeGrafter"/>
</dbReference>
<evidence type="ECO:0000256" key="6">
    <source>
        <dbReference type="ARBA" id="ARBA00012180"/>
    </source>
</evidence>
<keyword evidence="9" id="KW-0479">Metal-binding</keyword>
<dbReference type="InterPro" id="IPR024567">
    <property type="entry name" value="RNase_HII/HIII_dom"/>
</dbReference>
<dbReference type="InterPro" id="IPR012337">
    <property type="entry name" value="RNaseH-like_sf"/>
</dbReference>
<dbReference type="NCBIfam" id="TIGR00729">
    <property type="entry name" value="ribonuclease HII"/>
    <property type="match status" value="1"/>
</dbReference>
<dbReference type="EC" id="3.1.26.4" evidence="6"/>
<dbReference type="PROSITE" id="PS51975">
    <property type="entry name" value="RNASE_H_2"/>
    <property type="match status" value="1"/>
</dbReference>
<comment type="subcellular location">
    <subcellularLocation>
        <location evidence="5">Cytoplasm</location>
    </subcellularLocation>
</comment>
<name>X1HSS9_9ZZZZ</name>
<protein>
    <recommendedName>
        <fullName evidence="6">ribonuclease H</fullName>
        <ecNumber evidence="6">3.1.26.4</ecNumber>
    </recommendedName>
</protein>
<organism evidence="13">
    <name type="scientific">marine sediment metagenome</name>
    <dbReference type="NCBI Taxonomy" id="412755"/>
    <lineage>
        <taxon>unclassified sequences</taxon>
        <taxon>metagenomes</taxon>
        <taxon>ecological metagenomes</taxon>
    </lineage>
</organism>
<evidence type="ECO:0000313" key="13">
    <source>
        <dbReference type="EMBL" id="GAH56899.1"/>
    </source>
</evidence>
<feature type="domain" description="RNase H type-2" evidence="12">
    <location>
        <begin position="1"/>
        <end position="217"/>
    </location>
</feature>
<evidence type="ECO:0000256" key="11">
    <source>
        <dbReference type="ARBA" id="ARBA00022801"/>
    </source>
</evidence>
<dbReference type="Gene3D" id="1.10.10.460">
    <property type="entry name" value="Ribonuclease hii. Domain 2"/>
    <property type="match status" value="1"/>
</dbReference>
<dbReference type="InterPro" id="IPR036397">
    <property type="entry name" value="RNaseH_sf"/>
</dbReference>
<proteinExistence type="predicted"/>
<keyword evidence="7" id="KW-0963">Cytoplasm</keyword>